<sequence length="450" mass="47134">MRIRLEHITVILLVVILSASFGCHPVWGQQPKERVYAASQTNGGLLGTVSNAANVVGSGTNTSASLSVPLGALGVASAYVQPRFGSTLPAGTSTHLKIGVNPTLLGAGITVNVQAYNGTTAVGASVNMGALLSLLNGQYTEEIVFTPQTSGGTPVSYNGVRVTLNGGLLSIAANVDVYYAYYLQDASASIACDAPAEVLYGSTGTLLSGVNQVENPQNAIDGNTNTFTRLRSSVGVLDKTYIRSLYNTLSRSGDSVRVILRNPGGLLQASLLATNLTITTYNNKTSNGALELDESILSLSLLPGSTDVQVLTYPVIPEFNRIEVSIGQGLLNALGDLYVYEVSRIGKGPEVTSPQFVDDVAYACYGNPVTLNIASPLANSIYRWYTVAAGGTSVFTGTSYAPDTTIAGTRFFYVSEMRNGCTDETGRTPVKLVVLPAYGNPDIAIGNTTN</sequence>
<proteinExistence type="predicted"/>
<evidence type="ECO:0000313" key="3">
    <source>
        <dbReference type="Proteomes" id="UP000182248"/>
    </source>
</evidence>
<dbReference type="InterPro" id="IPR044023">
    <property type="entry name" value="Ig_7"/>
</dbReference>
<dbReference type="AlphaFoldDB" id="A0A1K1PN71"/>
<accession>A0A1K1PN71</accession>
<keyword evidence="3" id="KW-1185">Reference proteome</keyword>
<dbReference type="Pfam" id="PF19081">
    <property type="entry name" value="Ig_7"/>
    <property type="match status" value="1"/>
</dbReference>
<organism evidence="2 3">
    <name type="scientific">Sinomicrobium oceani</name>
    <dbReference type="NCBI Taxonomy" id="1150368"/>
    <lineage>
        <taxon>Bacteria</taxon>
        <taxon>Pseudomonadati</taxon>
        <taxon>Bacteroidota</taxon>
        <taxon>Flavobacteriia</taxon>
        <taxon>Flavobacteriales</taxon>
        <taxon>Flavobacteriaceae</taxon>
        <taxon>Sinomicrobium</taxon>
    </lineage>
</organism>
<dbReference type="EMBL" id="FPJE01000009">
    <property type="protein sequence ID" value="SFW49144.1"/>
    <property type="molecule type" value="Genomic_DNA"/>
</dbReference>
<dbReference type="OrthoDB" id="1491481at2"/>
<dbReference type="PROSITE" id="PS51257">
    <property type="entry name" value="PROKAR_LIPOPROTEIN"/>
    <property type="match status" value="1"/>
</dbReference>
<evidence type="ECO:0000313" key="2">
    <source>
        <dbReference type="EMBL" id="SFW49144.1"/>
    </source>
</evidence>
<gene>
    <name evidence="2" type="ORF">SAMN02927921_01867</name>
</gene>
<dbReference type="STRING" id="1150368.SAMN02927921_01867"/>
<protein>
    <recommendedName>
        <fullName evidence="1">Ig-like domain-containing protein</fullName>
    </recommendedName>
</protein>
<dbReference type="Proteomes" id="UP000182248">
    <property type="component" value="Unassembled WGS sequence"/>
</dbReference>
<feature type="domain" description="Ig-like" evidence="1">
    <location>
        <begin position="354"/>
        <end position="436"/>
    </location>
</feature>
<name>A0A1K1PN71_9FLAO</name>
<reference evidence="2 3" key="1">
    <citation type="submission" date="2016-11" db="EMBL/GenBank/DDBJ databases">
        <authorList>
            <person name="Jaros S."/>
            <person name="Januszkiewicz K."/>
            <person name="Wedrychowicz H."/>
        </authorList>
    </citation>
    <scope>NUCLEOTIDE SEQUENCE [LARGE SCALE GENOMIC DNA]</scope>
    <source>
        <strain evidence="2 3">CGMCC 1.12145</strain>
    </source>
</reference>
<evidence type="ECO:0000259" key="1">
    <source>
        <dbReference type="Pfam" id="PF19081"/>
    </source>
</evidence>
<dbReference type="RefSeq" id="WP_072317104.1">
    <property type="nucleotide sequence ID" value="NZ_FPJE01000009.1"/>
</dbReference>